<protein>
    <submittedName>
        <fullName evidence="2">Uncharacterized protein</fullName>
    </submittedName>
</protein>
<dbReference type="AlphaFoldDB" id="A0A516KE68"/>
<dbReference type="Proteomes" id="UP000315215">
    <property type="component" value="Chromosome"/>
</dbReference>
<keyword evidence="1" id="KW-0472">Membrane</keyword>
<feature type="transmembrane region" description="Helical" evidence="1">
    <location>
        <begin position="42"/>
        <end position="58"/>
    </location>
</feature>
<dbReference type="RefSeq" id="WP_143892517.1">
    <property type="nucleotide sequence ID" value="NZ_CP041666.1"/>
</dbReference>
<accession>A0A516KE68</accession>
<proteinExistence type="predicted"/>
<keyword evidence="1" id="KW-1133">Transmembrane helix</keyword>
<dbReference type="EMBL" id="CP041666">
    <property type="protein sequence ID" value="QDP39689.1"/>
    <property type="molecule type" value="Genomic_DNA"/>
</dbReference>
<feature type="transmembrane region" description="Helical" evidence="1">
    <location>
        <begin position="6"/>
        <end position="30"/>
    </location>
</feature>
<dbReference type="KEGG" id="aqt:FN924_05570"/>
<evidence type="ECO:0000313" key="3">
    <source>
        <dbReference type="Proteomes" id="UP000315215"/>
    </source>
</evidence>
<dbReference type="OrthoDB" id="2427691at2"/>
<name>A0A516KE68_9BACI</name>
<feature type="transmembrane region" description="Helical" evidence="1">
    <location>
        <begin position="64"/>
        <end position="82"/>
    </location>
</feature>
<reference evidence="2 3" key="1">
    <citation type="submission" date="2019-07" db="EMBL/GenBank/DDBJ databases">
        <authorList>
            <person name="Li J."/>
        </authorList>
    </citation>
    <scope>NUCLEOTIDE SEQUENCE [LARGE SCALE GENOMIC DNA]</scope>
    <source>
        <strain evidence="2 3">TKL69</strain>
    </source>
</reference>
<sequence length="112" mass="12940">MEFNFGNITIFSPSLSITIIGGIILFLLYRWSKELETGRGKVFFYFLISSSWVAPVYYQSTESGVFQLWAPLGFIIIFLYLFRSEKYHPAKMKASLLGLLVAFYQIILQYIG</sequence>
<feature type="transmembrane region" description="Helical" evidence="1">
    <location>
        <begin position="94"/>
        <end position="111"/>
    </location>
</feature>
<keyword evidence="3" id="KW-1185">Reference proteome</keyword>
<organism evidence="2 3">
    <name type="scientific">Radiobacillus deserti</name>
    <dbReference type="NCBI Taxonomy" id="2594883"/>
    <lineage>
        <taxon>Bacteria</taxon>
        <taxon>Bacillati</taxon>
        <taxon>Bacillota</taxon>
        <taxon>Bacilli</taxon>
        <taxon>Bacillales</taxon>
        <taxon>Bacillaceae</taxon>
        <taxon>Radiobacillus</taxon>
    </lineage>
</organism>
<keyword evidence="1" id="KW-0812">Transmembrane</keyword>
<gene>
    <name evidence="2" type="ORF">FN924_05570</name>
</gene>
<evidence type="ECO:0000256" key="1">
    <source>
        <dbReference type="SAM" id="Phobius"/>
    </source>
</evidence>
<evidence type="ECO:0000313" key="2">
    <source>
        <dbReference type="EMBL" id="QDP39689.1"/>
    </source>
</evidence>